<evidence type="ECO:0000313" key="10">
    <source>
        <dbReference type="EMBL" id="AZN72582.1"/>
    </source>
</evidence>
<evidence type="ECO:0000256" key="3">
    <source>
        <dbReference type="ARBA" id="ARBA00022475"/>
    </source>
</evidence>
<accession>A0A3Q8XSD2</accession>
<keyword evidence="7 9" id="KW-0472">Membrane</keyword>
<evidence type="ECO:0000256" key="4">
    <source>
        <dbReference type="ARBA" id="ARBA00022519"/>
    </source>
</evidence>
<keyword evidence="11" id="KW-1185">Reference proteome</keyword>
<evidence type="ECO:0000256" key="1">
    <source>
        <dbReference type="ARBA" id="ARBA00004429"/>
    </source>
</evidence>
<feature type="transmembrane region" description="Helical" evidence="9">
    <location>
        <begin position="82"/>
        <end position="99"/>
    </location>
</feature>
<comment type="subcellular location">
    <subcellularLocation>
        <location evidence="1">Cell inner membrane</location>
        <topology evidence="1">Multi-pass membrane protein</topology>
    </subcellularLocation>
</comment>
<evidence type="ECO:0000256" key="9">
    <source>
        <dbReference type="SAM" id="Phobius"/>
    </source>
</evidence>
<dbReference type="EMBL" id="CP032509">
    <property type="protein sequence ID" value="AZN72582.1"/>
    <property type="molecule type" value="Genomic_DNA"/>
</dbReference>
<evidence type="ECO:0000256" key="7">
    <source>
        <dbReference type="ARBA" id="ARBA00023136"/>
    </source>
</evidence>
<evidence type="ECO:0000256" key="2">
    <source>
        <dbReference type="ARBA" id="ARBA00022448"/>
    </source>
</evidence>
<comment type="similarity">
    <text evidence="8">Belongs to the TsuA/YedE (TC 9.B.102) family.</text>
</comment>
<keyword evidence="6 9" id="KW-1133">Transmembrane helix</keyword>
<dbReference type="RefSeq" id="WP_126010903.1">
    <property type="nucleotide sequence ID" value="NZ_CP032509.1"/>
</dbReference>
<keyword evidence="5 9" id="KW-0812">Transmembrane</keyword>
<dbReference type="GO" id="GO:0005886">
    <property type="term" value="C:plasma membrane"/>
    <property type="evidence" value="ECO:0007669"/>
    <property type="project" value="UniProtKB-SubCell"/>
</dbReference>
<keyword evidence="2" id="KW-0813">Transport</keyword>
<keyword evidence="4" id="KW-0997">Cell inner membrane</keyword>
<name>A0A3Q8XSD2_9HYPH</name>
<dbReference type="OrthoDB" id="9814020at2"/>
<feature type="transmembrane region" description="Helical" evidence="9">
    <location>
        <begin position="6"/>
        <end position="26"/>
    </location>
</feature>
<dbReference type="AlphaFoldDB" id="A0A3Q8XSD2"/>
<feature type="transmembrane region" description="Helical" evidence="9">
    <location>
        <begin position="47"/>
        <end position="70"/>
    </location>
</feature>
<evidence type="ECO:0000313" key="11">
    <source>
        <dbReference type="Proteomes" id="UP000268192"/>
    </source>
</evidence>
<feature type="transmembrane region" description="Helical" evidence="9">
    <location>
        <begin position="119"/>
        <end position="140"/>
    </location>
</feature>
<sequence>MTEFTPIASLMGGMMIGLSATLLMLWEGRVAGISGIAGRLLPPYRDGAFLSRFGFVVGLIAAPVAIAVATGEAVQQTVSSNVPLMIAAGLLVGFGSVWGNGCTSGHGVCGLSRLSARSIVATCVFMATAFATVFLVRHMIGS</sequence>
<organism evidence="10 11">
    <name type="scientific">Georhizobium profundi</name>
    <dbReference type="NCBI Taxonomy" id="2341112"/>
    <lineage>
        <taxon>Bacteria</taxon>
        <taxon>Pseudomonadati</taxon>
        <taxon>Pseudomonadota</taxon>
        <taxon>Alphaproteobacteria</taxon>
        <taxon>Hyphomicrobiales</taxon>
        <taxon>Rhizobiaceae</taxon>
        <taxon>Georhizobium</taxon>
    </lineage>
</organism>
<evidence type="ECO:0000256" key="6">
    <source>
        <dbReference type="ARBA" id="ARBA00022989"/>
    </source>
</evidence>
<dbReference type="PANTHER" id="PTHR30574">
    <property type="entry name" value="INNER MEMBRANE PROTEIN YEDE"/>
    <property type="match status" value="1"/>
</dbReference>
<dbReference type="Pfam" id="PF04143">
    <property type="entry name" value="Sulf_transp"/>
    <property type="match status" value="1"/>
</dbReference>
<dbReference type="PANTHER" id="PTHR30574:SF1">
    <property type="entry name" value="SULPHUR TRANSPORT DOMAIN-CONTAINING PROTEIN"/>
    <property type="match status" value="1"/>
</dbReference>
<keyword evidence="3" id="KW-1003">Cell membrane</keyword>
<evidence type="ECO:0000256" key="8">
    <source>
        <dbReference type="ARBA" id="ARBA00035655"/>
    </source>
</evidence>
<proteinExistence type="inferred from homology"/>
<protein>
    <submittedName>
        <fullName evidence="10">YeeE/YedE family protein</fullName>
    </submittedName>
</protein>
<gene>
    <name evidence="10" type="ORF">D5400_16065</name>
</gene>
<dbReference type="InterPro" id="IPR007272">
    <property type="entry name" value="Sulf_transp_TsuA/YedE"/>
</dbReference>
<dbReference type="KEGG" id="abaw:D5400_16065"/>
<dbReference type="Proteomes" id="UP000268192">
    <property type="component" value="Chromosome"/>
</dbReference>
<evidence type="ECO:0000256" key="5">
    <source>
        <dbReference type="ARBA" id="ARBA00022692"/>
    </source>
</evidence>
<reference evidence="10 11" key="1">
    <citation type="submission" date="2018-09" db="EMBL/GenBank/DDBJ databases">
        <title>Marinorhizobium profundi gen. nov., sp. nov., isolated from a deep-sea sediment sample from the New Britain Trench and proposal of Marinorhizobiaceae fam. nov. in the order Rhizobiales of the class Alphaproteobacteria.</title>
        <authorList>
            <person name="Cao J."/>
        </authorList>
    </citation>
    <scope>NUCLEOTIDE SEQUENCE [LARGE SCALE GENOMIC DNA]</scope>
    <source>
        <strain evidence="10 11">WS11</strain>
    </source>
</reference>